<keyword evidence="4" id="KW-1185">Reference proteome</keyword>
<protein>
    <submittedName>
        <fullName evidence="3">Uma2 family endonuclease</fullName>
    </submittedName>
</protein>
<dbReference type="EMBL" id="CP072748">
    <property type="protein sequence ID" value="QTX12430.1"/>
    <property type="molecule type" value="Genomic_DNA"/>
</dbReference>
<dbReference type="Gene3D" id="3.90.1570.10">
    <property type="entry name" value="tt1808, chain A"/>
    <property type="match status" value="1"/>
</dbReference>
<reference evidence="3" key="2">
    <citation type="submission" date="2021-04" db="EMBL/GenBank/DDBJ databases">
        <title>Complete Genome and methylome analysis of Thiothrix fructosivorans ATCC 49748.</title>
        <authorList>
            <person name="Fomenkov A."/>
            <person name="Sun L."/>
            <person name="Vincze T."/>
            <person name="Grabovich M.Y."/>
            <person name="Roberts R.J."/>
        </authorList>
    </citation>
    <scope>NUCLEOTIDE SEQUENCE</scope>
    <source>
        <strain evidence="3">ATCC 49748</strain>
    </source>
</reference>
<accession>A0A8B0SPE2</accession>
<dbReference type="InterPro" id="IPR008538">
    <property type="entry name" value="Uma2"/>
</dbReference>
<sequence>MQAIKTQISRDDYLRLDEAATEKHEFYSGQMFAMAGGTYQHARIGLNVTTELAVRLSGKPCQPMNSDMRVATPSGLNTYPDTSVYCHAPELTDNNRTLLNPVLIVEVLSPSTRSYDRGDKFMHYRSIPSLQDYVLIDSEMVLVEHYQRIGTYEWHLHEYRQLTDVLTLESVGQTLEISCFYDGVELHDRQYP</sequence>
<evidence type="ECO:0000259" key="1">
    <source>
        <dbReference type="Pfam" id="PF05685"/>
    </source>
</evidence>
<dbReference type="InterPro" id="IPR011335">
    <property type="entry name" value="Restrct_endonuc-II-like"/>
</dbReference>
<dbReference type="SUPFAM" id="SSF52980">
    <property type="entry name" value="Restriction endonuclease-like"/>
    <property type="match status" value="1"/>
</dbReference>
<dbReference type="Proteomes" id="UP000664466">
    <property type="component" value="Unassembled WGS sequence"/>
</dbReference>
<gene>
    <name evidence="3" type="ORF">J1836_008940</name>
    <name evidence="2" type="ORF">J1836_03885</name>
</gene>
<reference evidence="2 4" key="1">
    <citation type="submission" date="2021-03" db="EMBL/GenBank/DDBJ databases">
        <title>Draft genome and methylome analysis of Thiotrix fructosivoruns ATCC 49748.</title>
        <authorList>
            <person name="Fomenkov A."/>
            <person name="Grabovich M.Y."/>
            <person name="Roberts R.J."/>
        </authorList>
    </citation>
    <scope>NUCLEOTIDE SEQUENCE [LARGE SCALE GENOMIC DNA]</scope>
    <source>
        <strain evidence="2 4">ATCC 49748</strain>
    </source>
</reference>
<feature type="domain" description="Putative restriction endonuclease" evidence="1">
    <location>
        <begin position="11"/>
        <end position="175"/>
    </location>
</feature>
<dbReference type="CDD" id="cd06260">
    <property type="entry name" value="DUF820-like"/>
    <property type="match status" value="1"/>
</dbReference>
<dbReference type="AlphaFoldDB" id="A0A8B0SPE2"/>
<organism evidence="3">
    <name type="scientific">Thiothrix fructosivorans</name>
    <dbReference type="NCBI Taxonomy" id="111770"/>
    <lineage>
        <taxon>Bacteria</taxon>
        <taxon>Pseudomonadati</taxon>
        <taxon>Pseudomonadota</taxon>
        <taxon>Gammaproteobacteria</taxon>
        <taxon>Thiotrichales</taxon>
        <taxon>Thiotrichaceae</taxon>
        <taxon>Thiothrix</taxon>
    </lineage>
</organism>
<dbReference type="PANTHER" id="PTHR36558">
    <property type="entry name" value="GLR1098 PROTEIN"/>
    <property type="match status" value="1"/>
</dbReference>
<proteinExistence type="predicted"/>
<evidence type="ECO:0000313" key="2">
    <source>
        <dbReference type="EMBL" id="MBO0612070.1"/>
    </source>
</evidence>
<dbReference type="PANTHER" id="PTHR36558:SF1">
    <property type="entry name" value="RESTRICTION ENDONUCLEASE DOMAIN-CONTAINING PROTEIN-RELATED"/>
    <property type="match status" value="1"/>
</dbReference>
<dbReference type="RefSeq" id="WP_207249782.1">
    <property type="nucleotide sequence ID" value="NZ_JAFMPM010000006.1"/>
</dbReference>
<evidence type="ECO:0000313" key="4">
    <source>
        <dbReference type="Proteomes" id="UP000664466"/>
    </source>
</evidence>
<keyword evidence="3" id="KW-0255">Endonuclease</keyword>
<name>A0A8B0SPE2_9GAMM</name>
<keyword evidence="3" id="KW-0378">Hydrolase</keyword>
<dbReference type="Pfam" id="PF05685">
    <property type="entry name" value="Uma2"/>
    <property type="match status" value="1"/>
</dbReference>
<keyword evidence="3" id="KW-0540">Nuclease</keyword>
<dbReference type="GO" id="GO:0004519">
    <property type="term" value="F:endonuclease activity"/>
    <property type="evidence" value="ECO:0007669"/>
    <property type="project" value="UniProtKB-KW"/>
</dbReference>
<dbReference type="EMBL" id="JAFMPM010000006">
    <property type="protein sequence ID" value="MBO0612070.1"/>
    <property type="molecule type" value="Genomic_DNA"/>
</dbReference>
<dbReference type="InterPro" id="IPR012296">
    <property type="entry name" value="Nuclease_put_TT1808"/>
</dbReference>
<evidence type="ECO:0000313" key="3">
    <source>
        <dbReference type="EMBL" id="QTX12430.1"/>
    </source>
</evidence>